<keyword evidence="8" id="KW-0597">Phosphoprotein</keyword>
<comment type="catalytic activity">
    <reaction evidence="1">
        <text>alpha-D-glucose 1-phosphate = alpha-D-glucose 6-phosphate</text>
        <dbReference type="Rhea" id="RHEA:23536"/>
        <dbReference type="ChEBI" id="CHEBI:58225"/>
        <dbReference type="ChEBI" id="CHEBI:58601"/>
        <dbReference type="EC" id="5.4.2.2"/>
    </reaction>
</comment>
<reference evidence="20 21" key="1">
    <citation type="journal article" date="2015" name="Genome Announc.">
        <title>Expanding the biotechnology potential of lactobacilli through comparative genomics of 213 strains and associated genera.</title>
        <authorList>
            <person name="Sun Z."/>
            <person name="Harris H.M."/>
            <person name="McCann A."/>
            <person name="Guo C."/>
            <person name="Argimon S."/>
            <person name="Zhang W."/>
            <person name="Yang X."/>
            <person name="Jeffery I.B."/>
            <person name="Cooney J.C."/>
            <person name="Kagawa T.F."/>
            <person name="Liu W."/>
            <person name="Song Y."/>
            <person name="Salvetti E."/>
            <person name="Wrobel A."/>
            <person name="Rasinkangas P."/>
            <person name="Parkhill J."/>
            <person name="Rea M.C."/>
            <person name="O'Sullivan O."/>
            <person name="Ritari J."/>
            <person name="Douillard F.P."/>
            <person name="Paul Ross R."/>
            <person name="Yang R."/>
            <person name="Briner A.E."/>
            <person name="Felis G.E."/>
            <person name="de Vos W.M."/>
            <person name="Barrangou R."/>
            <person name="Klaenhammer T.R."/>
            <person name="Caufield P.W."/>
            <person name="Cui Y."/>
            <person name="Zhang H."/>
            <person name="O'Toole P.W."/>
        </authorList>
    </citation>
    <scope>NUCLEOTIDE SEQUENCE [LARGE SCALE GENOMIC DNA]</scope>
    <source>
        <strain evidence="20 21">DSM 24302</strain>
    </source>
</reference>
<feature type="domain" description="Alpha-D-phosphohexomutase alpha/beta/alpha" evidence="17">
    <location>
        <begin position="50"/>
        <end position="187"/>
    </location>
</feature>
<proteinExistence type="inferred from homology"/>
<evidence type="ECO:0000256" key="12">
    <source>
        <dbReference type="ARBA" id="ARBA00039995"/>
    </source>
</evidence>
<dbReference type="STRING" id="1423802.FC56_GL000980"/>
<dbReference type="GO" id="GO:0000287">
    <property type="term" value="F:magnesium ion binding"/>
    <property type="evidence" value="ECO:0007669"/>
    <property type="project" value="InterPro"/>
</dbReference>
<dbReference type="PANTHER" id="PTHR45745:SF1">
    <property type="entry name" value="PHOSPHOGLUCOMUTASE 2B-RELATED"/>
    <property type="match status" value="1"/>
</dbReference>
<organism evidence="20 21">
    <name type="scientific">Lentilactobacillus senioris DSM 24302 = JCM 17472</name>
    <dbReference type="NCBI Taxonomy" id="1423802"/>
    <lineage>
        <taxon>Bacteria</taxon>
        <taxon>Bacillati</taxon>
        <taxon>Bacillota</taxon>
        <taxon>Bacilli</taxon>
        <taxon>Lactobacillales</taxon>
        <taxon>Lactobacillaceae</taxon>
        <taxon>Lentilactobacillus</taxon>
    </lineage>
</organism>
<evidence type="ECO:0000313" key="21">
    <source>
        <dbReference type="Proteomes" id="UP000051256"/>
    </source>
</evidence>
<dbReference type="PANTHER" id="PTHR45745">
    <property type="entry name" value="PHOSPHOMANNOMUTASE 45A"/>
    <property type="match status" value="1"/>
</dbReference>
<dbReference type="Pfam" id="PF02878">
    <property type="entry name" value="PGM_PMM_I"/>
    <property type="match status" value="1"/>
</dbReference>
<dbReference type="Proteomes" id="UP000051256">
    <property type="component" value="Unassembled WGS sequence"/>
</dbReference>
<keyword evidence="7" id="KW-0313">Glucose metabolism</keyword>
<evidence type="ECO:0000256" key="4">
    <source>
        <dbReference type="ARBA" id="ARBA00005189"/>
    </source>
</evidence>
<dbReference type="InterPro" id="IPR005843">
    <property type="entry name" value="A-D-PHexomutase_C"/>
</dbReference>
<feature type="domain" description="Alpha-D-phosphohexomutase C-terminal" evidence="16">
    <location>
        <begin position="519"/>
        <end position="563"/>
    </location>
</feature>
<evidence type="ECO:0000259" key="17">
    <source>
        <dbReference type="Pfam" id="PF02878"/>
    </source>
</evidence>
<dbReference type="InterPro" id="IPR005841">
    <property type="entry name" value="Alpha-D-phosphohexomutase_SF"/>
</dbReference>
<evidence type="ECO:0000259" key="18">
    <source>
        <dbReference type="Pfam" id="PF02879"/>
    </source>
</evidence>
<dbReference type="PROSITE" id="PS00710">
    <property type="entry name" value="PGM_PMM"/>
    <property type="match status" value="1"/>
</dbReference>
<comment type="pathway">
    <text evidence="3">Glycolipid metabolism; diglucosyl-diacylglycerol biosynthesis.</text>
</comment>
<keyword evidence="11" id="KW-0413">Isomerase</keyword>
<dbReference type="SUPFAM" id="SSF55957">
    <property type="entry name" value="Phosphoglucomutase, C-terminal domain"/>
    <property type="match status" value="1"/>
</dbReference>
<evidence type="ECO:0000256" key="2">
    <source>
        <dbReference type="ARBA" id="ARBA00001946"/>
    </source>
</evidence>
<protein>
    <recommendedName>
        <fullName evidence="12">Phosphoglucomutase</fullName>
        <ecNumber evidence="6">5.4.2.2</ecNumber>
    </recommendedName>
    <alternativeName>
        <fullName evidence="14">Alpha-phosphoglucomutase</fullName>
    </alternativeName>
    <alternativeName>
        <fullName evidence="13">Glucose phosphomutase</fullName>
    </alternativeName>
</protein>
<keyword evidence="7" id="KW-0119">Carbohydrate metabolism</keyword>
<dbReference type="PATRIC" id="fig|1423802.4.peg.993"/>
<evidence type="ECO:0000256" key="9">
    <source>
        <dbReference type="ARBA" id="ARBA00022723"/>
    </source>
</evidence>
<evidence type="ECO:0000256" key="13">
    <source>
        <dbReference type="ARBA" id="ARBA00041398"/>
    </source>
</evidence>
<dbReference type="Pfam" id="PF02880">
    <property type="entry name" value="PGM_PMM_III"/>
    <property type="match status" value="1"/>
</dbReference>
<dbReference type="InterPro" id="IPR016055">
    <property type="entry name" value="A-D-PHexomutase_a/b/a-I/II/III"/>
</dbReference>
<evidence type="ECO:0000256" key="14">
    <source>
        <dbReference type="ARBA" id="ARBA00041467"/>
    </source>
</evidence>
<comment type="pathway">
    <text evidence="4">Lipid metabolism.</text>
</comment>
<keyword evidence="10 15" id="KW-0460">Magnesium</keyword>
<dbReference type="EMBL" id="AYZR01000009">
    <property type="protein sequence ID" value="KRM93314.1"/>
    <property type="molecule type" value="Genomic_DNA"/>
</dbReference>
<evidence type="ECO:0000256" key="15">
    <source>
        <dbReference type="RuleBase" id="RU004326"/>
    </source>
</evidence>
<dbReference type="InterPro" id="IPR016066">
    <property type="entry name" value="A-D-PHexomutase_CS"/>
</dbReference>
<dbReference type="AlphaFoldDB" id="A0A0R2CQV5"/>
<evidence type="ECO:0000256" key="11">
    <source>
        <dbReference type="ARBA" id="ARBA00023235"/>
    </source>
</evidence>
<dbReference type="GO" id="GO:0004614">
    <property type="term" value="F:phosphoglucomutase activity"/>
    <property type="evidence" value="ECO:0007669"/>
    <property type="project" value="UniProtKB-EC"/>
</dbReference>
<name>A0A0R2CQV5_9LACO</name>
<keyword evidence="9 15" id="KW-0479">Metal-binding</keyword>
<comment type="cofactor">
    <cofactor evidence="2">
        <name>Mg(2+)</name>
        <dbReference type="ChEBI" id="CHEBI:18420"/>
    </cofactor>
</comment>
<evidence type="ECO:0000256" key="6">
    <source>
        <dbReference type="ARBA" id="ARBA00012728"/>
    </source>
</evidence>
<dbReference type="InterPro" id="IPR005844">
    <property type="entry name" value="A-D-PHexomutase_a/b/a-I"/>
</dbReference>
<evidence type="ECO:0000256" key="7">
    <source>
        <dbReference type="ARBA" id="ARBA00022526"/>
    </source>
</evidence>
<evidence type="ECO:0000256" key="1">
    <source>
        <dbReference type="ARBA" id="ARBA00000443"/>
    </source>
</evidence>
<dbReference type="InterPro" id="IPR005845">
    <property type="entry name" value="A-D-PHexomutase_a/b/a-II"/>
</dbReference>
<dbReference type="Gene3D" id="3.30.310.50">
    <property type="entry name" value="Alpha-D-phosphohexomutase, C-terminal domain"/>
    <property type="match status" value="1"/>
</dbReference>
<dbReference type="SUPFAM" id="SSF53738">
    <property type="entry name" value="Phosphoglucomutase, first 3 domains"/>
    <property type="match status" value="3"/>
</dbReference>
<feature type="domain" description="Alpha-D-phosphohexomutase alpha/beta/alpha" evidence="19">
    <location>
        <begin position="334"/>
        <end position="460"/>
    </location>
</feature>
<dbReference type="GO" id="GO:0006006">
    <property type="term" value="P:glucose metabolic process"/>
    <property type="evidence" value="ECO:0007669"/>
    <property type="project" value="UniProtKB-KW"/>
</dbReference>
<feature type="domain" description="Alpha-D-phosphohexomutase alpha/beta/alpha" evidence="18">
    <location>
        <begin position="218"/>
        <end position="321"/>
    </location>
</feature>
<dbReference type="EC" id="5.4.2.2" evidence="6"/>
<evidence type="ECO:0000313" key="20">
    <source>
        <dbReference type="EMBL" id="KRM93314.1"/>
    </source>
</evidence>
<comment type="similarity">
    <text evidence="5 15">Belongs to the phosphohexose mutase family.</text>
</comment>
<accession>A0A0R2CQV5</accession>
<evidence type="ECO:0000259" key="16">
    <source>
        <dbReference type="Pfam" id="PF00408"/>
    </source>
</evidence>
<comment type="caution">
    <text evidence="20">The sequence shown here is derived from an EMBL/GenBank/DDBJ whole genome shotgun (WGS) entry which is preliminary data.</text>
</comment>
<dbReference type="GO" id="GO:0006166">
    <property type="term" value="P:purine ribonucleoside salvage"/>
    <property type="evidence" value="ECO:0007669"/>
    <property type="project" value="TreeGrafter"/>
</dbReference>
<gene>
    <name evidence="20" type="ORF">FC56_GL000980</name>
</gene>
<dbReference type="PRINTS" id="PR00509">
    <property type="entry name" value="PGMPMM"/>
</dbReference>
<evidence type="ECO:0000256" key="5">
    <source>
        <dbReference type="ARBA" id="ARBA00010231"/>
    </source>
</evidence>
<keyword evidence="21" id="KW-1185">Reference proteome</keyword>
<evidence type="ECO:0000259" key="19">
    <source>
        <dbReference type="Pfam" id="PF02880"/>
    </source>
</evidence>
<dbReference type="InterPro" id="IPR005846">
    <property type="entry name" value="A-D-PHexomutase_a/b/a-III"/>
</dbReference>
<dbReference type="Gene3D" id="3.40.120.10">
    <property type="entry name" value="Alpha-D-Glucose-1,6-Bisphosphate, subunit A, domain 3"/>
    <property type="match status" value="3"/>
</dbReference>
<dbReference type="GO" id="GO:0008973">
    <property type="term" value="F:phosphopentomutase activity"/>
    <property type="evidence" value="ECO:0007669"/>
    <property type="project" value="TreeGrafter"/>
</dbReference>
<evidence type="ECO:0000256" key="3">
    <source>
        <dbReference type="ARBA" id="ARBA00005164"/>
    </source>
</evidence>
<evidence type="ECO:0000256" key="10">
    <source>
        <dbReference type="ARBA" id="ARBA00022842"/>
    </source>
</evidence>
<dbReference type="CDD" id="cd05799">
    <property type="entry name" value="PGM2"/>
    <property type="match status" value="1"/>
</dbReference>
<dbReference type="InterPro" id="IPR036900">
    <property type="entry name" value="A-D-PHexomutase_C_sf"/>
</dbReference>
<sequence>MEGFSLTQTAEQIYTTWLEQTNLPSNLVADLEAMKNQPEVIADAFSAPLSFGTAGMRGVIGAGINRMNIYTVRQAAEGLARFMDTLDADTKGRGVAISFDSRYFSKEFAHESAKVLGHHQIKTYVFDQMRPTPELSFAVRHLHTYAGIMITASHNPKQYNGFKIYGEDGGQMPPRESDQITEYIRQASDLFTIEVANEPQLRNDKIMNLIGEDVDQAYLKELKTVNINHDLIAKTGANMKFVYTPLHGTGQVIARRALEEAGFNDYEVVATQTIADPEFPTTPFPNPEFAQAFDLAIELGTKIDADILIATDPDADRLGAAVRQPDGTYKLLTGNQIASVLLNYILTAKQAAGTLPANGTIVKSIVSTELAADIAASYGVATQNVLTGFKYIAEAIHEYETNHDHTFLFGFEESFGYLIQPFVRDKDAVQTLLLLAEVAAYYKAKGQTLYDGVNEMYEKFGYFEEKTISKEMDGLAGKEQIANMLKELRANPLTELNGHQVISTTDYQTGVHVDAAGKETKIALPTSNVLKYWLDDGTWLAVRPSGTEPKIKFYIGTKDSSQAAVDARLQSYSDAVEELIAKLTK</sequence>
<dbReference type="Pfam" id="PF00408">
    <property type="entry name" value="PGM_PMM_IV"/>
    <property type="match status" value="1"/>
</dbReference>
<dbReference type="Pfam" id="PF02879">
    <property type="entry name" value="PGM_PMM_II"/>
    <property type="match status" value="1"/>
</dbReference>
<evidence type="ECO:0000256" key="8">
    <source>
        <dbReference type="ARBA" id="ARBA00022553"/>
    </source>
</evidence>